<evidence type="ECO:0000313" key="1">
    <source>
        <dbReference type="EMBL" id="RYP02755.1"/>
    </source>
</evidence>
<dbReference type="STRING" id="155417.A0A4Q4T8A7"/>
<gene>
    <name evidence="1" type="ORF">DL764_005629</name>
</gene>
<keyword evidence="2" id="KW-1185">Reference proteome</keyword>
<dbReference type="EMBL" id="QJNU01000302">
    <property type="protein sequence ID" value="RYP02755.1"/>
    <property type="molecule type" value="Genomic_DNA"/>
</dbReference>
<organism evidence="1 2">
    <name type="scientific">Monosporascus ibericus</name>
    <dbReference type="NCBI Taxonomy" id="155417"/>
    <lineage>
        <taxon>Eukaryota</taxon>
        <taxon>Fungi</taxon>
        <taxon>Dikarya</taxon>
        <taxon>Ascomycota</taxon>
        <taxon>Pezizomycotina</taxon>
        <taxon>Sordariomycetes</taxon>
        <taxon>Xylariomycetidae</taxon>
        <taxon>Xylariales</taxon>
        <taxon>Xylariales incertae sedis</taxon>
        <taxon>Monosporascus</taxon>
    </lineage>
</organism>
<sequence length="190" mass="21337">MIQQMIFPKILGMPKDEVVRFKRDVRGRAKIANPVPRYQIGKSANEALFGSIIFELHLTGSMLSGTFKVVVEPLFRGVLSWWNPRPYRARDGYVATVEDYLTSAFDKFDWSKRAATEWDRDFGAAVLREIAKGLIDGGFRAKTADAFVGHIVFVANPNTDPDYNTVDNGARSWSKTVSNFKTYGPTGGHR</sequence>
<accession>A0A4Q4T8A7</accession>
<dbReference type="AlphaFoldDB" id="A0A4Q4T8A7"/>
<proteinExistence type="predicted"/>
<name>A0A4Q4T8A7_9PEZI</name>
<dbReference type="Proteomes" id="UP000293360">
    <property type="component" value="Unassembled WGS sequence"/>
</dbReference>
<protein>
    <submittedName>
        <fullName evidence="1">Uncharacterized protein</fullName>
    </submittedName>
</protein>
<reference evidence="1 2" key="1">
    <citation type="submission" date="2018-06" db="EMBL/GenBank/DDBJ databases">
        <title>Complete Genomes of Monosporascus.</title>
        <authorList>
            <person name="Robinson A.J."/>
            <person name="Natvig D.O."/>
        </authorList>
    </citation>
    <scope>NUCLEOTIDE SEQUENCE [LARGE SCALE GENOMIC DNA]</scope>
    <source>
        <strain evidence="1 2">CBS 110550</strain>
    </source>
</reference>
<comment type="caution">
    <text evidence="1">The sequence shown here is derived from an EMBL/GenBank/DDBJ whole genome shotgun (WGS) entry which is preliminary data.</text>
</comment>
<evidence type="ECO:0000313" key="2">
    <source>
        <dbReference type="Proteomes" id="UP000293360"/>
    </source>
</evidence>